<dbReference type="GO" id="GO:0042242">
    <property type="term" value="F:cobyrinic acid a,c-diamide synthase activity"/>
    <property type="evidence" value="ECO:0007669"/>
    <property type="project" value="UniProtKB-UniRule"/>
</dbReference>
<dbReference type="EMBL" id="SODA01000004">
    <property type="protein sequence ID" value="TDW06666.1"/>
    <property type="molecule type" value="Genomic_DNA"/>
</dbReference>
<dbReference type="InterPro" id="IPR002586">
    <property type="entry name" value="CobQ/CobB/MinD/ParA_Nub-bd_dom"/>
</dbReference>
<comment type="caution">
    <text evidence="10">The sequence shown here is derived from an EMBL/GenBank/DDBJ whole genome shotgun (WGS) entry which is preliminary data.</text>
</comment>
<dbReference type="Pfam" id="PF01656">
    <property type="entry name" value="CbiA"/>
    <property type="match status" value="1"/>
</dbReference>
<comment type="similarity">
    <text evidence="7">Belongs to the CobB/CbiA family.</text>
</comment>
<dbReference type="CDD" id="cd03130">
    <property type="entry name" value="GATase1_CobB"/>
    <property type="match status" value="1"/>
</dbReference>
<proteinExistence type="inferred from homology"/>
<evidence type="ECO:0000256" key="1">
    <source>
        <dbReference type="ARBA" id="ARBA00001946"/>
    </source>
</evidence>
<keyword evidence="7" id="KW-0169">Cobalamin biosynthesis</keyword>
<dbReference type="CDD" id="cd05388">
    <property type="entry name" value="CobB_N"/>
    <property type="match status" value="1"/>
</dbReference>
<dbReference type="PROSITE" id="PS51274">
    <property type="entry name" value="GATASE_COBBQ"/>
    <property type="match status" value="1"/>
</dbReference>
<evidence type="ECO:0000256" key="3">
    <source>
        <dbReference type="ARBA" id="ARBA00022741"/>
    </source>
</evidence>
<gene>
    <name evidence="7" type="primary">cbiA</name>
    <name evidence="10" type="ORF">C8C77_10455</name>
</gene>
<dbReference type="PANTHER" id="PTHR43873">
    <property type="entry name" value="COBYRINATE A,C-DIAMIDE SYNTHASE"/>
    <property type="match status" value="1"/>
</dbReference>
<dbReference type="InterPro" id="IPR004484">
    <property type="entry name" value="CbiA/CobB_synth"/>
</dbReference>
<feature type="active site" description="Nucleophile" evidence="7">
    <location>
        <position position="336"/>
    </location>
</feature>
<dbReference type="Gene3D" id="3.40.50.300">
    <property type="entry name" value="P-loop containing nucleotide triphosphate hydrolases"/>
    <property type="match status" value="2"/>
</dbReference>
<dbReference type="NCBIfam" id="NF002204">
    <property type="entry name" value="PRK01077.1"/>
    <property type="match status" value="1"/>
</dbReference>
<keyword evidence="6 7" id="KW-0315">Glutamine amidotransferase</keyword>
<evidence type="ECO:0000256" key="2">
    <source>
        <dbReference type="ARBA" id="ARBA00022598"/>
    </source>
</evidence>
<dbReference type="SUPFAM" id="SSF52317">
    <property type="entry name" value="Class I glutamine amidotransferase-like"/>
    <property type="match status" value="1"/>
</dbReference>
<accession>A0A4R7Z7C9</accession>
<organism evidence="10 11">
    <name type="scientific">Halanaerobium saccharolyticum</name>
    <dbReference type="NCBI Taxonomy" id="43595"/>
    <lineage>
        <taxon>Bacteria</taxon>
        <taxon>Bacillati</taxon>
        <taxon>Bacillota</taxon>
        <taxon>Clostridia</taxon>
        <taxon>Halanaerobiales</taxon>
        <taxon>Halanaerobiaceae</taxon>
        <taxon>Halanaerobium</taxon>
    </lineage>
</organism>
<name>A0A4R7Z7C9_9FIRM</name>
<reference evidence="10 11" key="1">
    <citation type="submission" date="2019-03" db="EMBL/GenBank/DDBJ databases">
        <title>Subsurface microbial communities from deep shales in Ohio and West Virginia, USA.</title>
        <authorList>
            <person name="Wrighton K."/>
        </authorList>
    </citation>
    <scope>NUCLEOTIDE SEQUENCE [LARGE SCALE GENOMIC DNA]</scope>
    <source>
        <strain evidence="10 11">MSL9.2</strain>
    </source>
</reference>
<evidence type="ECO:0000256" key="4">
    <source>
        <dbReference type="ARBA" id="ARBA00022840"/>
    </source>
</evidence>
<dbReference type="InterPro" id="IPR027417">
    <property type="entry name" value="P-loop_NTPase"/>
</dbReference>
<sequence length="460" mass="51034">MNKKIVIAGSRSGVGKTTLALGLMAALKKQGLKVQPFKVGPDYIDPGFHTLICGRNSYNLDSYFLGAAGVRRTFLQNSQQADISLVEGVMGLFDGKGKDSVSSTAEIAKTIKAPVILVIDARKVAQSAAAVVYGYKNYDPDLNLKGVIINNVSSPHHFKLLKEAVEAKMSDLKILGYLPKNQDLELPERHLGLVPVTESRELEIYIQKLTELMEEYIDLEGIIEISESDDLIEIDSAADFSSGFKDKIKKAKIKIAVALDQAFNFYYQANLELLKAAGAEIIEISPLNDSQLPEVDAAYFGGGFPESFLEELALNKEFKNDLKEKISEGLPIYAECGGLMYLSSQVKDFEGNIYQMLDLIPAEIEMTSKLQEMGYREIEASADNLLLNKGEKARGHVFHYSKISKIEANVKRKYSYRKIREGYSTLENILASYVHLHFASNPEMVNNFLLKALAYQKSGV</sequence>
<evidence type="ECO:0000259" key="9">
    <source>
        <dbReference type="Pfam" id="PF07685"/>
    </source>
</evidence>
<evidence type="ECO:0000256" key="6">
    <source>
        <dbReference type="ARBA" id="ARBA00022962"/>
    </source>
</evidence>
<comment type="catalytic activity">
    <reaction evidence="7">
        <text>cob(II)yrinate + 2 L-glutamine + 2 ATP + 2 H2O = cob(II)yrinate a,c diamide + 2 L-glutamate + 2 ADP + 2 phosphate + 2 H(+)</text>
        <dbReference type="Rhea" id="RHEA:26289"/>
        <dbReference type="ChEBI" id="CHEBI:15377"/>
        <dbReference type="ChEBI" id="CHEBI:15378"/>
        <dbReference type="ChEBI" id="CHEBI:29985"/>
        <dbReference type="ChEBI" id="CHEBI:30616"/>
        <dbReference type="ChEBI" id="CHEBI:43474"/>
        <dbReference type="ChEBI" id="CHEBI:58359"/>
        <dbReference type="ChEBI" id="CHEBI:58537"/>
        <dbReference type="ChEBI" id="CHEBI:58894"/>
        <dbReference type="ChEBI" id="CHEBI:456216"/>
        <dbReference type="EC" id="6.3.5.11"/>
    </reaction>
</comment>
<comment type="function">
    <text evidence="7">Catalyzes the ATP-dependent amidation of the two carboxylate groups at positions a and c of cobyrinate, using either L-glutamine or ammonia as the nitrogen source.</text>
</comment>
<feature type="domain" description="CobQ/CobB/MinD/ParA nucleotide binding" evidence="8">
    <location>
        <begin position="5"/>
        <end position="191"/>
    </location>
</feature>
<dbReference type="InterPro" id="IPR011698">
    <property type="entry name" value="GATase_3"/>
</dbReference>
<keyword evidence="2 7" id="KW-0436">Ligase</keyword>
<evidence type="ECO:0000256" key="5">
    <source>
        <dbReference type="ARBA" id="ARBA00022842"/>
    </source>
</evidence>
<dbReference type="InterPro" id="IPR029062">
    <property type="entry name" value="Class_I_gatase-like"/>
</dbReference>
<dbReference type="EC" id="6.3.5.11" evidence="7"/>
<dbReference type="Pfam" id="PF07685">
    <property type="entry name" value="GATase_3"/>
    <property type="match status" value="1"/>
</dbReference>
<dbReference type="NCBIfam" id="TIGR00379">
    <property type="entry name" value="cobB"/>
    <property type="match status" value="1"/>
</dbReference>
<keyword evidence="3 7" id="KW-0547">Nucleotide-binding</keyword>
<dbReference type="UniPathway" id="UPA00148">
    <property type="reaction ID" value="UER00231"/>
</dbReference>
<dbReference type="GO" id="GO:0009236">
    <property type="term" value="P:cobalamin biosynthetic process"/>
    <property type="evidence" value="ECO:0007669"/>
    <property type="project" value="UniProtKB-UniRule"/>
</dbReference>
<dbReference type="AlphaFoldDB" id="A0A4R7Z7C9"/>
<keyword evidence="4 7" id="KW-0067">ATP-binding</keyword>
<dbReference type="OrthoDB" id="9764035at2"/>
<dbReference type="GO" id="GO:0005524">
    <property type="term" value="F:ATP binding"/>
    <property type="evidence" value="ECO:0007669"/>
    <property type="project" value="UniProtKB-UniRule"/>
</dbReference>
<dbReference type="Gene3D" id="3.40.50.880">
    <property type="match status" value="1"/>
</dbReference>
<comment type="miscellaneous">
    <text evidence="7">The a and c carboxylates of cobyrinate are activated for nucleophilic attack via formation of a phosphorylated intermediate by ATP. CbiA catalyzes first the amidation of the c-carboxylate, and then that of the a-carboxylate.</text>
</comment>
<evidence type="ECO:0000259" key="8">
    <source>
        <dbReference type="Pfam" id="PF01656"/>
    </source>
</evidence>
<evidence type="ECO:0000313" key="11">
    <source>
        <dbReference type="Proteomes" id="UP000294697"/>
    </source>
</evidence>
<dbReference type="SUPFAM" id="SSF52540">
    <property type="entry name" value="P-loop containing nucleoside triphosphate hydrolases"/>
    <property type="match status" value="1"/>
</dbReference>
<comment type="cofactor">
    <cofactor evidence="1 7">
        <name>Mg(2+)</name>
        <dbReference type="ChEBI" id="CHEBI:18420"/>
    </cofactor>
</comment>
<dbReference type="Proteomes" id="UP000294697">
    <property type="component" value="Unassembled WGS sequence"/>
</dbReference>
<evidence type="ECO:0000313" key="10">
    <source>
        <dbReference type="EMBL" id="TDW06666.1"/>
    </source>
</evidence>
<dbReference type="HAMAP" id="MF_00027">
    <property type="entry name" value="CobB_CbiA"/>
    <property type="match status" value="1"/>
</dbReference>
<comment type="domain">
    <text evidence="7">Comprises of two domains. The C-terminal domain contains the binding site for glutamine and catalyzes the hydrolysis of this substrate to glutamate and ammonia. The N-terminal domain is anticipated to bind ATP and cobyrinate and catalyzes the ultimate synthesis of the diamide product. The ammonia produced via the glutaminase domain is probably translocated to the adjacent domain via a molecular tunnel, where it reacts with an activated intermediate.</text>
</comment>
<evidence type="ECO:0000256" key="7">
    <source>
        <dbReference type="HAMAP-Rule" id="MF_00027"/>
    </source>
</evidence>
<protein>
    <recommendedName>
        <fullName evidence="7">Cobyrinate a,c-diamide synthase</fullName>
        <ecNumber evidence="7">6.3.5.11</ecNumber>
    </recommendedName>
    <alternativeName>
        <fullName evidence="7">Cobyrinic acid a,c-diamide synthetase</fullName>
    </alternativeName>
</protein>
<comment type="pathway">
    <text evidence="7">Cofactor biosynthesis; adenosylcobalamin biosynthesis; cob(II)yrinate a,c-diamide from sirohydrochlorin (anaerobic route): step 10/10.</text>
</comment>
<feature type="domain" description="CobB/CobQ-like glutamine amidotransferase" evidence="9">
    <location>
        <begin position="254"/>
        <end position="441"/>
    </location>
</feature>
<dbReference type="RefSeq" id="WP_111571485.1">
    <property type="nucleotide sequence ID" value="NZ_QLME01000004.1"/>
</dbReference>
<dbReference type="PANTHER" id="PTHR43873:SF1">
    <property type="entry name" value="COBYRINATE A,C-DIAMIDE SYNTHASE"/>
    <property type="match status" value="1"/>
</dbReference>
<keyword evidence="5 7" id="KW-0460">Magnesium</keyword>
<feature type="site" description="Increases nucleophilicity of active site Cys" evidence="7">
    <location>
        <position position="435"/>
    </location>
</feature>